<proteinExistence type="predicted"/>
<accession>A0A8S9JY55</accession>
<organism evidence="1">
    <name type="scientific">Brassica cretica</name>
    <name type="common">Mustard</name>
    <dbReference type="NCBI Taxonomy" id="69181"/>
    <lineage>
        <taxon>Eukaryota</taxon>
        <taxon>Viridiplantae</taxon>
        <taxon>Streptophyta</taxon>
        <taxon>Embryophyta</taxon>
        <taxon>Tracheophyta</taxon>
        <taxon>Spermatophyta</taxon>
        <taxon>Magnoliopsida</taxon>
        <taxon>eudicotyledons</taxon>
        <taxon>Gunneridae</taxon>
        <taxon>Pentapetalae</taxon>
        <taxon>rosids</taxon>
        <taxon>malvids</taxon>
        <taxon>Brassicales</taxon>
        <taxon>Brassicaceae</taxon>
        <taxon>Brassiceae</taxon>
        <taxon>Brassica</taxon>
    </lineage>
</organism>
<protein>
    <submittedName>
        <fullName evidence="1">Uncharacterized protein</fullName>
    </submittedName>
</protein>
<reference evidence="1" key="1">
    <citation type="submission" date="2019-12" db="EMBL/GenBank/DDBJ databases">
        <title>Genome sequencing and annotation of Brassica cretica.</title>
        <authorList>
            <person name="Studholme D.J."/>
            <person name="Sarris P.F."/>
        </authorList>
    </citation>
    <scope>NUCLEOTIDE SEQUENCE</scope>
    <source>
        <strain evidence="1">PFS-102/07</strain>
        <tissue evidence="1">Leaf</tissue>
    </source>
</reference>
<dbReference type="AlphaFoldDB" id="A0A8S9JY55"/>
<sequence length="100" mass="11405">MNLLKLEPALLLAFKLMEARAFRVLLRAGRVVRWPLKNKALDVESAFPSVFERGDRFLEAKQVRRVKKPKEEEADSWVAVEGLCILDRWESVPAIAGEGE</sequence>
<comment type="caution">
    <text evidence="1">The sequence shown here is derived from an EMBL/GenBank/DDBJ whole genome shotgun (WGS) entry which is preliminary data.</text>
</comment>
<gene>
    <name evidence="1" type="ORF">F2Q70_00034131</name>
</gene>
<dbReference type="EMBL" id="QGKY02000246">
    <property type="protein sequence ID" value="KAF2587025.1"/>
    <property type="molecule type" value="Genomic_DNA"/>
</dbReference>
<evidence type="ECO:0000313" key="1">
    <source>
        <dbReference type="EMBL" id="KAF2587025.1"/>
    </source>
</evidence>
<name>A0A8S9JY55_BRACR</name>